<evidence type="ECO:0000256" key="2">
    <source>
        <dbReference type="ARBA" id="ARBA00022692"/>
    </source>
</evidence>
<dbReference type="Pfam" id="PF04479">
    <property type="entry name" value="RTA1"/>
    <property type="match status" value="1"/>
</dbReference>
<keyword evidence="2 5" id="KW-0812">Transmembrane</keyword>
<comment type="subcellular location">
    <subcellularLocation>
        <location evidence="1">Membrane</location>
        <topology evidence="1">Multi-pass membrane protein</topology>
    </subcellularLocation>
</comment>
<evidence type="ECO:0000313" key="6">
    <source>
        <dbReference type="EMBL" id="KAJ4319813.1"/>
    </source>
</evidence>
<protein>
    <submittedName>
        <fullName evidence="6">Uncharacterized protein</fullName>
    </submittedName>
</protein>
<feature type="transmembrane region" description="Helical" evidence="5">
    <location>
        <begin position="291"/>
        <end position="309"/>
    </location>
</feature>
<keyword evidence="7" id="KW-1185">Reference proteome</keyword>
<evidence type="ECO:0000256" key="4">
    <source>
        <dbReference type="ARBA" id="ARBA00023136"/>
    </source>
</evidence>
<evidence type="ECO:0000313" key="7">
    <source>
        <dbReference type="Proteomes" id="UP001140502"/>
    </source>
</evidence>
<dbReference type="EMBL" id="JAPEUR010000118">
    <property type="protein sequence ID" value="KAJ4319813.1"/>
    <property type="molecule type" value="Genomic_DNA"/>
</dbReference>
<dbReference type="GO" id="GO:0016020">
    <property type="term" value="C:membrane"/>
    <property type="evidence" value="ECO:0007669"/>
    <property type="project" value="UniProtKB-SubCell"/>
</dbReference>
<feature type="transmembrane region" description="Helical" evidence="5">
    <location>
        <begin position="218"/>
        <end position="238"/>
    </location>
</feature>
<keyword evidence="3 5" id="KW-1133">Transmembrane helix</keyword>
<reference evidence="6" key="1">
    <citation type="submission" date="2022-10" db="EMBL/GenBank/DDBJ databases">
        <title>Tapping the CABI collections for fungal endophytes: first genome assemblies for Collariella, Neodidymelliopsis, Ascochyta clinopodiicola, Didymella pomorum, Didymosphaeria variabile, Neocosmospora piperis and Neocucurbitaria cava.</title>
        <authorList>
            <person name="Hill R."/>
        </authorList>
    </citation>
    <scope>NUCLEOTIDE SEQUENCE</scope>
    <source>
        <strain evidence="6">IMI 366586</strain>
    </source>
</reference>
<name>A0A9W8WCJ1_9HYPO</name>
<dbReference type="AlphaFoldDB" id="A0A9W8WCJ1"/>
<comment type="caution">
    <text evidence="6">The sequence shown here is derived from an EMBL/GenBank/DDBJ whole genome shotgun (WGS) entry which is preliminary data.</text>
</comment>
<feature type="transmembrane region" description="Helical" evidence="5">
    <location>
        <begin position="329"/>
        <end position="351"/>
    </location>
</feature>
<dbReference type="PANTHER" id="PTHR31465">
    <property type="entry name" value="PROTEIN RTA1-RELATED"/>
    <property type="match status" value="1"/>
</dbReference>
<feature type="transmembrane region" description="Helical" evidence="5">
    <location>
        <begin position="371"/>
        <end position="394"/>
    </location>
</feature>
<evidence type="ECO:0000256" key="3">
    <source>
        <dbReference type="ARBA" id="ARBA00022989"/>
    </source>
</evidence>
<dbReference type="InterPro" id="IPR007568">
    <property type="entry name" value="RTA1"/>
</dbReference>
<feature type="transmembrane region" description="Helical" evidence="5">
    <location>
        <begin position="250"/>
        <end position="271"/>
    </location>
</feature>
<dbReference type="PANTHER" id="PTHR31465:SF15">
    <property type="entry name" value="LIPID TRANSPORTER ATNI-RELATED"/>
    <property type="match status" value="1"/>
</dbReference>
<proteinExistence type="predicted"/>
<organism evidence="6 7">
    <name type="scientific">Fusarium piperis</name>
    <dbReference type="NCBI Taxonomy" id="1435070"/>
    <lineage>
        <taxon>Eukaryota</taxon>
        <taxon>Fungi</taxon>
        <taxon>Dikarya</taxon>
        <taxon>Ascomycota</taxon>
        <taxon>Pezizomycotina</taxon>
        <taxon>Sordariomycetes</taxon>
        <taxon>Hypocreomycetidae</taxon>
        <taxon>Hypocreales</taxon>
        <taxon>Nectriaceae</taxon>
        <taxon>Fusarium</taxon>
        <taxon>Fusarium solani species complex</taxon>
    </lineage>
</organism>
<keyword evidence="4 5" id="KW-0472">Membrane</keyword>
<accession>A0A9W8WCJ1</accession>
<dbReference type="OrthoDB" id="5384040at2759"/>
<sequence>MAEAEHASALLALAAQHLTLFNQADYSVQALDLRVSAINGLNHALSRPCRTAPETDARYAAVIALTFQSSYMPDGLMDLLAMMRGWMLIQTTLIANQARSMFCTFTRESFVGSMEKHIEHQGRPSDDTAIQDCLASLKTIEPLCQSNSERQYLAMLLRLASLSIVSPREDKYGYVPPDSCNANYGFYPQWEDNTAFAVAFGLSTVAHLVQAVILKKPFCWVIVMGALWECVCFILRALGAKDQQESTYMIVSTLLFLLAPLWINAFVYMTVARLVHFLHPRRRLAGLSAQWLAKCFVTVDVLCFIIQAAGGAMLADQNSSDTADLGRKVYMAGVGVQLGCVLVFLVIHTLFRREIVRNKRTGKLRVRSFWIKSLLGVIYVVLALIVVRIIFRLVEFSQGVSSSNAILRHEEFQLYLDALPMLIAVVVLNVVHPGLVLQGSESSFPSIRSKWWHGRSVAFETLELSSNERS</sequence>
<gene>
    <name evidence="6" type="ORF">N0V84_006194</name>
</gene>
<dbReference type="Proteomes" id="UP001140502">
    <property type="component" value="Unassembled WGS sequence"/>
</dbReference>
<evidence type="ECO:0000256" key="1">
    <source>
        <dbReference type="ARBA" id="ARBA00004141"/>
    </source>
</evidence>
<evidence type="ECO:0000256" key="5">
    <source>
        <dbReference type="SAM" id="Phobius"/>
    </source>
</evidence>